<sequence length="233" mass="25713">MKSLYPLALIIFTSISIPSYAQIGINTTDPTKDLDVNGEMRVRDLPVSTSKNISLLASDNQGNLQRGNIFFLSDIIDKTASSPKRVNARGYQNFHTNLNLGTTVTIPANKRAKVIVNYSVPAGADLYNDPPSTYLGVTFKKNGNERPSGSRKVTLPNLPSSNVIAKMTTISNTYTETFSPRNYDRTITYSLYGYVEQSAPSNKTFNYIFNMYSAGGANYNWGKASMIAQVYVK</sequence>
<reference evidence="2 3" key="1">
    <citation type="submission" date="2018-10" db="EMBL/GenBank/DDBJ databases">
        <title>Dokdonia luteus sp. nov., isolated from sea water.</title>
        <authorList>
            <person name="Zhou L.Y."/>
            <person name="Du Z.J."/>
        </authorList>
    </citation>
    <scope>NUCLEOTIDE SEQUENCE [LARGE SCALE GENOMIC DNA]</scope>
    <source>
        <strain evidence="2 3">SH27</strain>
    </source>
</reference>
<keyword evidence="3" id="KW-1185">Reference proteome</keyword>
<gene>
    <name evidence="2" type="ORF">EAX61_13395</name>
</gene>
<comment type="caution">
    <text evidence="2">The sequence shown here is derived from an EMBL/GenBank/DDBJ whole genome shotgun (WGS) entry which is preliminary data.</text>
</comment>
<dbReference type="RefSeq" id="WP_121918206.1">
    <property type="nucleotide sequence ID" value="NZ_REFV01000014.1"/>
</dbReference>
<evidence type="ECO:0000313" key="3">
    <source>
        <dbReference type="Proteomes" id="UP000281985"/>
    </source>
</evidence>
<keyword evidence="1" id="KW-0732">Signal</keyword>
<feature type="chain" id="PRO_5018275808" description="DUF3823 domain-containing protein" evidence="1">
    <location>
        <begin position="22"/>
        <end position="233"/>
    </location>
</feature>
<feature type="signal peptide" evidence="1">
    <location>
        <begin position="1"/>
        <end position="21"/>
    </location>
</feature>
<evidence type="ECO:0008006" key="4">
    <source>
        <dbReference type="Google" id="ProtNLM"/>
    </source>
</evidence>
<dbReference type="Proteomes" id="UP000281985">
    <property type="component" value="Unassembled WGS sequence"/>
</dbReference>
<evidence type="ECO:0000256" key="1">
    <source>
        <dbReference type="SAM" id="SignalP"/>
    </source>
</evidence>
<dbReference type="OrthoDB" id="1231337at2"/>
<accession>A0A3M0GHH0</accession>
<organism evidence="2 3">
    <name type="scientific">Dokdonia sinensis</name>
    <dbReference type="NCBI Taxonomy" id="2479847"/>
    <lineage>
        <taxon>Bacteria</taxon>
        <taxon>Pseudomonadati</taxon>
        <taxon>Bacteroidota</taxon>
        <taxon>Flavobacteriia</taxon>
        <taxon>Flavobacteriales</taxon>
        <taxon>Flavobacteriaceae</taxon>
        <taxon>Dokdonia</taxon>
    </lineage>
</organism>
<dbReference type="AlphaFoldDB" id="A0A3M0GHH0"/>
<name>A0A3M0GHH0_9FLAO</name>
<dbReference type="EMBL" id="REFV01000014">
    <property type="protein sequence ID" value="RMB56786.1"/>
    <property type="molecule type" value="Genomic_DNA"/>
</dbReference>
<protein>
    <recommendedName>
        <fullName evidence="4">DUF3823 domain-containing protein</fullName>
    </recommendedName>
</protein>
<proteinExistence type="predicted"/>
<evidence type="ECO:0000313" key="2">
    <source>
        <dbReference type="EMBL" id="RMB56786.1"/>
    </source>
</evidence>